<organism evidence="1 2">
    <name type="scientific">Microbulbifer epialgicus</name>
    <dbReference type="NCBI Taxonomy" id="393907"/>
    <lineage>
        <taxon>Bacteria</taxon>
        <taxon>Pseudomonadati</taxon>
        <taxon>Pseudomonadota</taxon>
        <taxon>Gammaproteobacteria</taxon>
        <taxon>Cellvibrionales</taxon>
        <taxon>Microbulbiferaceae</taxon>
        <taxon>Microbulbifer</taxon>
    </lineage>
</organism>
<accession>A0ABV4NZP2</accession>
<evidence type="ECO:0000313" key="2">
    <source>
        <dbReference type="Proteomes" id="UP001569428"/>
    </source>
</evidence>
<evidence type="ECO:0000313" key="1">
    <source>
        <dbReference type="EMBL" id="MFA0811550.1"/>
    </source>
</evidence>
<protein>
    <submittedName>
        <fullName evidence="1">Uncharacterized protein</fullName>
    </submittedName>
</protein>
<sequence length="68" mass="7779">MGYAHAEESEPHRCDTDFVLESLRLGYLETDKNPRMAMDVGDVKTFIAPSNDQLNELVIEDNYTVDEE</sequence>
<name>A0ABV4NZP2_9GAMM</name>
<dbReference type="RefSeq" id="WP_371839113.1">
    <property type="nucleotide sequence ID" value="NZ_JBGMEK010000022.1"/>
</dbReference>
<comment type="caution">
    <text evidence="1">The sequence shown here is derived from an EMBL/GenBank/DDBJ whole genome shotgun (WGS) entry which is preliminary data.</text>
</comment>
<dbReference type="EMBL" id="JBGMEK010000022">
    <property type="protein sequence ID" value="MFA0811550.1"/>
    <property type="molecule type" value="Genomic_DNA"/>
</dbReference>
<reference evidence="1 2" key="1">
    <citation type="submission" date="2024-08" db="EMBL/GenBank/DDBJ databases">
        <authorList>
            <person name="Ishaq N."/>
        </authorList>
    </citation>
    <scope>NUCLEOTIDE SEQUENCE [LARGE SCALE GENOMIC DNA]</scope>
    <source>
        <strain evidence="1 2">DSM 18651</strain>
    </source>
</reference>
<keyword evidence="2" id="KW-1185">Reference proteome</keyword>
<gene>
    <name evidence="1" type="ORF">ACCI49_11530</name>
</gene>
<proteinExistence type="predicted"/>
<dbReference type="Proteomes" id="UP001569428">
    <property type="component" value="Unassembled WGS sequence"/>
</dbReference>